<dbReference type="AlphaFoldDB" id="A0A380S7R7"/>
<dbReference type="RefSeq" id="WP_109573173.1">
    <property type="nucleotide sequence ID" value="NZ_UHJL01000003.1"/>
</dbReference>
<feature type="signal peptide" evidence="1">
    <location>
        <begin position="1"/>
        <end position="21"/>
    </location>
</feature>
<feature type="chain" id="PRO_5016599083" description="Tetratricopeptide repeat protein" evidence="1">
    <location>
        <begin position="22"/>
        <end position="258"/>
    </location>
</feature>
<accession>A0A380S7R7</accession>
<proteinExistence type="predicted"/>
<dbReference type="Proteomes" id="UP000255423">
    <property type="component" value="Unassembled WGS sequence"/>
</dbReference>
<evidence type="ECO:0000313" key="2">
    <source>
        <dbReference type="EMBL" id="SUQ24778.1"/>
    </source>
</evidence>
<gene>
    <name evidence="2" type="ORF">SAMN05661053_2192</name>
</gene>
<name>A0A380S7R7_FIBSU</name>
<evidence type="ECO:0000313" key="3">
    <source>
        <dbReference type="Proteomes" id="UP000255423"/>
    </source>
</evidence>
<evidence type="ECO:0000256" key="1">
    <source>
        <dbReference type="SAM" id="SignalP"/>
    </source>
</evidence>
<sequence>MVTKALKIALCVALSGAAAFATESGKLAGRAQKSIKAGNFAKGYSQLERALIASRKEADRRSEGRIIIAMGQVRTMSLDYSMADSLLNYVQNEGMDRSTRIMLVKAKMALKNATEKYTDAVSLCENVKEDDLNGIDDNLQGAFYSECAIAYAGAHNDEKAKQTLKMVGKRTDDDTGIYYWTDARLTDLQKSGDADAIYRKAEAKSVEANTPYTTANILYYRGKFLSKSNPSEARKLFDRCKTAFELMGLEKNSARCGK</sequence>
<evidence type="ECO:0008006" key="4">
    <source>
        <dbReference type="Google" id="ProtNLM"/>
    </source>
</evidence>
<keyword evidence="1" id="KW-0732">Signal</keyword>
<dbReference type="EMBL" id="UHJL01000003">
    <property type="protein sequence ID" value="SUQ24778.1"/>
    <property type="molecule type" value="Genomic_DNA"/>
</dbReference>
<reference evidence="2 3" key="1">
    <citation type="submission" date="2017-08" db="EMBL/GenBank/DDBJ databases">
        <authorList>
            <person name="de Groot N.N."/>
        </authorList>
    </citation>
    <scope>NUCLEOTIDE SEQUENCE [LARGE SCALE GENOMIC DNA]</scope>
    <source>
        <strain evidence="2 3">HM2</strain>
    </source>
</reference>
<protein>
    <recommendedName>
        <fullName evidence="4">Tetratricopeptide repeat protein</fullName>
    </recommendedName>
</protein>
<organism evidence="2 3">
    <name type="scientific">Fibrobacter succinogenes</name>
    <name type="common">Bacteroides succinogenes</name>
    <dbReference type="NCBI Taxonomy" id="833"/>
    <lineage>
        <taxon>Bacteria</taxon>
        <taxon>Pseudomonadati</taxon>
        <taxon>Fibrobacterota</taxon>
        <taxon>Fibrobacteria</taxon>
        <taxon>Fibrobacterales</taxon>
        <taxon>Fibrobacteraceae</taxon>
        <taxon>Fibrobacter</taxon>
    </lineage>
</organism>